<dbReference type="SUPFAM" id="SSF63411">
    <property type="entry name" value="LuxS/MPP-like metallohydrolase"/>
    <property type="match status" value="2"/>
</dbReference>
<evidence type="ECO:0000313" key="3">
    <source>
        <dbReference type="EMBL" id="QDU94701.1"/>
    </source>
</evidence>
<evidence type="ECO:0000259" key="1">
    <source>
        <dbReference type="Pfam" id="PF00675"/>
    </source>
</evidence>
<evidence type="ECO:0000259" key="2">
    <source>
        <dbReference type="Pfam" id="PF05193"/>
    </source>
</evidence>
<dbReference type="Proteomes" id="UP000317648">
    <property type="component" value="Chromosome"/>
</dbReference>
<organism evidence="3 4">
    <name type="scientific">Lignipirellula cremea</name>
    <dbReference type="NCBI Taxonomy" id="2528010"/>
    <lineage>
        <taxon>Bacteria</taxon>
        <taxon>Pseudomonadati</taxon>
        <taxon>Planctomycetota</taxon>
        <taxon>Planctomycetia</taxon>
        <taxon>Pirellulales</taxon>
        <taxon>Pirellulaceae</taxon>
        <taxon>Lignipirellula</taxon>
    </lineage>
</organism>
<dbReference type="GO" id="GO:0046872">
    <property type="term" value="F:metal ion binding"/>
    <property type="evidence" value="ECO:0007669"/>
    <property type="project" value="InterPro"/>
</dbReference>
<reference evidence="3 4" key="1">
    <citation type="submission" date="2019-02" db="EMBL/GenBank/DDBJ databases">
        <title>Deep-cultivation of Planctomycetes and their phenomic and genomic characterization uncovers novel biology.</title>
        <authorList>
            <person name="Wiegand S."/>
            <person name="Jogler M."/>
            <person name="Boedeker C."/>
            <person name="Pinto D."/>
            <person name="Vollmers J."/>
            <person name="Rivas-Marin E."/>
            <person name="Kohn T."/>
            <person name="Peeters S.H."/>
            <person name="Heuer A."/>
            <person name="Rast P."/>
            <person name="Oberbeckmann S."/>
            <person name="Bunk B."/>
            <person name="Jeske O."/>
            <person name="Meyerdierks A."/>
            <person name="Storesund J.E."/>
            <person name="Kallscheuer N."/>
            <person name="Luecker S."/>
            <person name="Lage O.M."/>
            <person name="Pohl T."/>
            <person name="Merkel B.J."/>
            <person name="Hornburger P."/>
            <person name="Mueller R.-W."/>
            <person name="Bruemmer F."/>
            <person name="Labrenz M."/>
            <person name="Spormann A.M."/>
            <person name="Op den Camp H."/>
            <person name="Overmann J."/>
            <person name="Amann R."/>
            <person name="Jetten M.S.M."/>
            <person name="Mascher T."/>
            <person name="Medema M.H."/>
            <person name="Devos D.P."/>
            <person name="Kaster A.-K."/>
            <person name="Ovreas L."/>
            <person name="Rohde M."/>
            <person name="Galperin M.Y."/>
            <person name="Jogler C."/>
        </authorList>
    </citation>
    <scope>NUCLEOTIDE SEQUENCE [LARGE SCALE GENOMIC DNA]</scope>
    <source>
        <strain evidence="3 4">Pla85_3_4</strain>
    </source>
</reference>
<dbReference type="OrthoDB" id="9762085at2"/>
<name>A0A518DS89_9BACT</name>
<dbReference type="InterPro" id="IPR007863">
    <property type="entry name" value="Peptidase_M16_C"/>
</dbReference>
<dbReference type="InterPro" id="IPR011765">
    <property type="entry name" value="Pept_M16_N"/>
</dbReference>
<proteinExistence type="predicted"/>
<evidence type="ECO:0000313" key="4">
    <source>
        <dbReference type="Proteomes" id="UP000317648"/>
    </source>
</evidence>
<dbReference type="AlphaFoldDB" id="A0A518DS89"/>
<dbReference type="KEGG" id="lcre:Pla8534_25070"/>
<feature type="domain" description="Peptidase M16 C-terminal" evidence="2">
    <location>
        <begin position="166"/>
        <end position="338"/>
    </location>
</feature>
<dbReference type="Pfam" id="PF00675">
    <property type="entry name" value="Peptidase_M16"/>
    <property type="match status" value="1"/>
</dbReference>
<sequence>MQSILIHRFDNGLQLLAEQMDYLESVAFSLQVPGGYVYDPDDREGLANFTCEMALRGCGERSARQFIEDLDNLGVNYNSGVASEFAGFRGAMASAMLDPALELVADFVRRPHLPADQLEDGRLVCQQEIRALDDDVAQQMMLELRRRTFNAPYGRAHHGTLESLASITLGDIRGFFEKMYRPDGAVLSVAGKFDWNHLIERIESLLGDWSGVENFEPVVSPPTAGDLHIEYPSNQTHIGLSYAAPSYIEDDYFPARAAVGVLADGMTSRFFTEVREKRGLVYSVGASYDSLRDAGAVFCYASSTTDRAQETLDVMRAELVRLGEGIEPDELDRLKVQLKTGLLMEQESSRSRCATLVGDWRLLGRVRTRNEVLSLVEGLTCEAVNAWLAENPPRDFRVVTIGKKALESPDAVS</sequence>
<dbReference type="PANTHER" id="PTHR11851">
    <property type="entry name" value="METALLOPROTEASE"/>
    <property type="match status" value="1"/>
</dbReference>
<dbReference type="Pfam" id="PF05193">
    <property type="entry name" value="Peptidase_M16_C"/>
    <property type="match status" value="1"/>
</dbReference>
<gene>
    <name evidence="3" type="ORF">Pla8534_25070</name>
</gene>
<dbReference type="PANTHER" id="PTHR11851:SF219">
    <property type="entry name" value="HYPOTHETICAL ZINC PROTEASE"/>
    <property type="match status" value="1"/>
</dbReference>
<dbReference type="RefSeq" id="WP_145053335.1">
    <property type="nucleotide sequence ID" value="NZ_CP036433.1"/>
</dbReference>
<dbReference type="InterPro" id="IPR050361">
    <property type="entry name" value="MPP/UQCRC_Complex"/>
</dbReference>
<protein>
    <submittedName>
        <fullName evidence="3">Peptidase M16 inactive domain protein</fullName>
    </submittedName>
</protein>
<feature type="domain" description="Peptidase M16 N-terminal" evidence="1">
    <location>
        <begin position="22"/>
        <end position="150"/>
    </location>
</feature>
<dbReference type="EMBL" id="CP036433">
    <property type="protein sequence ID" value="QDU94701.1"/>
    <property type="molecule type" value="Genomic_DNA"/>
</dbReference>
<accession>A0A518DS89</accession>
<dbReference type="Gene3D" id="3.30.830.10">
    <property type="entry name" value="Metalloenzyme, LuxS/M16 peptidase-like"/>
    <property type="match status" value="2"/>
</dbReference>
<dbReference type="InterPro" id="IPR011249">
    <property type="entry name" value="Metalloenz_LuxS/M16"/>
</dbReference>
<keyword evidence="4" id="KW-1185">Reference proteome</keyword>